<name>A0A7W9V3A4_9ACTN</name>
<keyword evidence="3" id="KW-1185">Reference proteome</keyword>
<comment type="caution">
    <text evidence="2">The sequence shown here is derived from an EMBL/GenBank/DDBJ whole genome shotgun (WGS) entry which is preliminary data.</text>
</comment>
<evidence type="ECO:0000313" key="3">
    <source>
        <dbReference type="Proteomes" id="UP000588098"/>
    </source>
</evidence>
<sequence length="96" mass="10270">MRVLLSQYGSRGYAEPLAPLHAGTPAAYEGLSSGRVPKNPPQHAQATNAAPRAQGHRVRVGRDWATTTRIDDQDNPGPDALLRALIASGLRSELMT</sequence>
<dbReference type="EMBL" id="JACHJL010000034">
    <property type="protein sequence ID" value="MBB5940096.1"/>
    <property type="molecule type" value="Genomic_DNA"/>
</dbReference>
<reference evidence="2 3" key="1">
    <citation type="submission" date="2020-08" db="EMBL/GenBank/DDBJ databases">
        <title>Genomic Encyclopedia of Type Strains, Phase III (KMG-III): the genomes of soil and plant-associated and newly described type strains.</title>
        <authorList>
            <person name="Whitman W."/>
        </authorList>
    </citation>
    <scope>NUCLEOTIDE SEQUENCE [LARGE SCALE GENOMIC DNA]</scope>
    <source>
        <strain evidence="2 3">CECT 8305</strain>
    </source>
</reference>
<accession>A0A7W9V3A4</accession>
<dbReference type="AlphaFoldDB" id="A0A7W9V3A4"/>
<evidence type="ECO:0000313" key="2">
    <source>
        <dbReference type="EMBL" id="MBB5940096.1"/>
    </source>
</evidence>
<evidence type="ECO:0000256" key="1">
    <source>
        <dbReference type="SAM" id="MobiDB-lite"/>
    </source>
</evidence>
<protein>
    <submittedName>
        <fullName evidence="2">Uncharacterized protein</fullName>
    </submittedName>
</protein>
<proteinExistence type="predicted"/>
<organism evidence="2 3">
    <name type="scientific">Streptomyces zagrosensis</name>
    <dbReference type="NCBI Taxonomy" id="1042984"/>
    <lineage>
        <taxon>Bacteria</taxon>
        <taxon>Bacillati</taxon>
        <taxon>Actinomycetota</taxon>
        <taxon>Actinomycetes</taxon>
        <taxon>Kitasatosporales</taxon>
        <taxon>Streptomycetaceae</taxon>
        <taxon>Streptomyces</taxon>
    </lineage>
</organism>
<dbReference type="RefSeq" id="WP_184579970.1">
    <property type="nucleotide sequence ID" value="NZ_JACHJL010000034.1"/>
</dbReference>
<feature type="region of interest" description="Disordered" evidence="1">
    <location>
        <begin position="28"/>
        <end position="59"/>
    </location>
</feature>
<dbReference type="Proteomes" id="UP000588098">
    <property type="component" value="Unassembled WGS sequence"/>
</dbReference>
<gene>
    <name evidence="2" type="ORF">FHS42_007194</name>
</gene>